<reference evidence="2 3" key="1">
    <citation type="submission" date="2015-04" db="EMBL/GenBank/DDBJ databases">
        <title>Comparative genomics of rhizobia nodulating Arachis hypogaea in China.</title>
        <authorList>
            <person name="Li Y."/>
        </authorList>
    </citation>
    <scope>NUCLEOTIDE SEQUENCE [LARGE SCALE GENOMIC DNA]</scope>
    <source>
        <strain evidence="2 3">CCBAU 51787</strain>
    </source>
</reference>
<name>A0A4Q0S8K1_9BRAD</name>
<gene>
    <name evidence="2" type="ORF">XH94_30435</name>
</gene>
<dbReference type="Proteomes" id="UP000290565">
    <property type="component" value="Unassembled WGS sequence"/>
</dbReference>
<keyword evidence="1" id="KW-0175">Coiled coil</keyword>
<feature type="coiled-coil region" evidence="1">
    <location>
        <begin position="17"/>
        <end position="67"/>
    </location>
</feature>
<dbReference type="EMBL" id="LBJM01000085">
    <property type="protein sequence ID" value="RXH33255.1"/>
    <property type="molecule type" value="Genomic_DNA"/>
</dbReference>
<organism evidence="2 3">
    <name type="scientific">Bradyrhizobium zhanjiangense</name>
    <dbReference type="NCBI Taxonomy" id="1325107"/>
    <lineage>
        <taxon>Bacteria</taxon>
        <taxon>Pseudomonadati</taxon>
        <taxon>Pseudomonadota</taxon>
        <taxon>Alphaproteobacteria</taxon>
        <taxon>Hyphomicrobiales</taxon>
        <taxon>Nitrobacteraceae</taxon>
        <taxon>Bradyrhizobium</taxon>
    </lineage>
</organism>
<protein>
    <submittedName>
        <fullName evidence="2">Uncharacterized protein</fullName>
    </submittedName>
</protein>
<dbReference type="AlphaFoldDB" id="A0A4Q0S8K1"/>
<evidence type="ECO:0000313" key="2">
    <source>
        <dbReference type="EMBL" id="RXH33255.1"/>
    </source>
</evidence>
<sequence>MATSIESIVSAYVRLKNRQALENMRDLRRQLLQQLQSTSGVDPTESRDALLEDLRVIEDGLEQLQLRP</sequence>
<comment type="caution">
    <text evidence="2">The sequence shown here is derived from an EMBL/GenBank/DDBJ whole genome shotgun (WGS) entry which is preliminary data.</text>
</comment>
<proteinExistence type="predicted"/>
<accession>A0A4Q0S8K1</accession>
<evidence type="ECO:0000313" key="3">
    <source>
        <dbReference type="Proteomes" id="UP000290565"/>
    </source>
</evidence>
<evidence type="ECO:0000256" key="1">
    <source>
        <dbReference type="SAM" id="Coils"/>
    </source>
</evidence>